<keyword evidence="5" id="KW-1185">Reference proteome</keyword>
<dbReference type="GO" id="GO:0008270">
    <property type="term" value="F:zinc ion binding"/>
    <property type="evidence" value="ECO:0007669"/>
    <property type="project" value="UniProtKB-KW"/>
</dbReference>
<dbReference type="CTD" id="85460"/>
<proteinExistence type="predicted"/>
<keyword evidence="1" id="KW-0862">Zinc</keyword>
<dbReference type="Proteomes" id="UP000472272">
    <property type="component" value="Chromosome 9"/>
</dbReference>
<reference evidence="4" key="2">
    <citation type="submission" date="2025-08" db="UniProtKB">
        <authorList>
            <consortium name="Ensembl"/>
        </authorList>
    </citation>
    <scope>IDENTIFICATION</scope>
</reference>
<name>A0A670JIS2_PODMU</name>
<evidence type="ECO:0000313" key="4">
    <source>
        <dbReference type="Ensembl" id="ENSPMRP00000024708.1"/>
    </source>
</evidence>
<keyword evidence="1" id="KW-0479">Metal-binding</keyword>
<evidence type="ECO:0000259" key="3">
    <source>
        <dbReference type="PROSITE" id="PS50157"/>
    </source>
</evidence>
<dbReference type="SMART" id="SM00355">
    <property type="entry name" value="ZnF_C2H2"/>
    <property type="match status" value="3"/>
</dbReference>
<evidence type="ECO:0000256" key="2">
    <source>
        <dbReference type="SAM" id="MobiDB-lite"/>
    </source>
</evidence>
<dbReference type="Gene3D" id="3.30.160.60">
    <property type="entry name" value="Classic Zinc Finger"/>
    <property type="match status" value="1"/>
</dbReference>
<sequence>MQLKKTRKVLPILTASQGNKGPRSLTTLPKQTNVDKANTIKANDENCNFAYKEAEESELYPISCIKCRCVQDILALQLHQQKCQDIEDDYQVCSKGPLTVLSTLNFQIAPAVALDTEAQEKMSPNKPRRAFKVKNFQPDKYYCDKCRFSTKDLLQHKKHVAQHEKIKCSQCDWVSYTKGEFQRHTVKHTGRFPYQCKYCDYGAVRHDYIVKHTKRLHVAEKQEMISVAKVDQKRNCSPEHNLEWKKHGLETSQQCTPSGLSQICGIKDEMPENDSSSVYDECSQSTAFIQDKNVYKLSDVRIHKNEDALMEVEVYSPKKGPITPGMPLTVVAPAKFCVPHNCLAQIVGIKRNNGTQHLILKLIPPKGTTSEAMNYKKVESGNQCAEQEEKTINNCVPPTLESCALDNKNDKNCLHSASSTTLNCSLINTQEENAICKENTQREYDLLPPLAEFSSEKTNCPELFQKRKCSENKHITSSSDPAICLAAPSSEDENKSQSDLLATVQKNNSLPSSSVFGNMRFTLTNAKEEQWNEFRVAAKTHLFDSHLFHPFERAAVSQQNKPLASEESENVLGVINGINVKRKKDDMEVEAHNIKYEGDSVDGPVISSVFSLSSGAVNIPEGIKWDDTLQKKRSTSSLCRKIAQLMSAVESNVKSQLAASLRHSHSQASKEKVLLPEKKSEKTSSDMISEQELVPSPRRPKGATFSNECSNKQEQPLETLKEAKTKTRVITKTNTVSPAFIPQGTVLRVLNCSSSEAPTEKQNGDEMSPSPSRYCNKMFIPRPVPCCVSARLDKGPTLPAENEVNEVSRNLCVSHSHTCHSLSSVPGYGQQNGMLPCQKGGSPSGLSKRATKGEEEPQNKAKRAHPANTLPQKRLAAQEERFLKVAPTLMRCLRLAAFKSDQLIKCPHRNQPVVVLNHPDVDSPEIINIMKVINKYKGNVLKAILSERTISCLSVKRHYKRLTFQTFDRSSQVKQQKKQGNSLLRKVPCVKKHCKKTVLLHSSHSFP</sequence>
<protein>
    <submittedName>
        <fullName evidence="4">Zinc finger protein 518B</fullName>
    </submittedName>
</protein>
<dbReference type="RefSeq" id="XP_028599318.1">
    <property type="nucleotide sequence ID" value="XM_028743485.1"/>
</dbReference>
<dbReference type="PROSITE" id="PS50157">
    <property type="entry name" value="ZINC_FINGER_C2H2_2"/>
    <property type="match status" value="2"/>
</dbReference>
<feature type="compositionally biased region" description="Polar residues" evidence="2">
    <location>
        <begin position="704"/>
        <end position="713"/>
    </location>
</feature>
<dbReference type="AlphaFoldDB" id="A0A670JIS2"/>
<evidence type="ECO:0000256" key="1">
    <source>
        <dbReference type="PROSITE-ProRule" id="PRU00042"/>
    </source>
</evidence>
<feature type="region of interest" description="Disordered" evidence="2">
    <location>
        <begin position="830"/>
        <end position="869"/>
    </location>
</feature>
<feature type="domain" description="C2H2-type" evidence="3">
    <location>
        <begin position="194"/>
        <end position="222"/>
    </location>
</feature>
<organism evidence="4 5">
    <name type="scientific">Podarcis muralis</name>
    <name type="common">Wall lizard</name>
    <name type="synonym">Lacerta muralis</name>
    <dbReference type="NCBI Taxonomy" id="64176"/>
    <lineage>
        <taxon>Eukaryota</taxon>
        <taxon>Metazoa</taxon>
        <taxon>Chordata</taxon>
        <taxon>Craniata</taxon>
        <taxon>Vertebrata</taxon>
        <taxon>Euteleostomi</taxon>
        <taxon>Lepidosauria</taxon>
        <taxon>Squamata</taxon>
        <taxon>Bifurcata</taxon>
        <taxon>Unidentata</taxon>
        <taxon>Episquamata</taxon>
        <taxon>Laterata</taxon>
        <taxon>Lacertibaenia</taxon>
        <taxon>Lacertidae</taxon>
        <taxon>Podarcis</taxon>
    </lineage>
</organism>
<keyword evidence="1" id="KW-0863">Zinc-finger</keyword>
<gene>
    <name evidence="4" type="primary">ZNF518B</name>
</gene>
<dbReference type="InterPro" id="IPR013087">
    <property type="entry name" value="Znf_C2H2_type"/>
</dbReference>
<dbReference type="RefSeq" id="XP_028599321.1">
    <property type="nucleotide sequence ID" value="XM_028743488.1"/>
</dbReference>
<reference evidence="4 5" key="1">
    <citation type="journal article" date="2019" name="Proc. Natl. Acad. Sci. U.S.A.">
        <title>Regulatory changes in pterin and carotenoid genes underlie balanced color polymorphisms in the wall lizard.</title>
        <authorList>
            <person name="Andrade P."/>
            <person name="Pinho C."/>
            <person name="Perez I de Lanuza G."/>
            <person name="Afonso S."/>
            <person name="Brejcha J."/>
            <person name="Rubin C.J."/>
            <person name="Wallerman O."/>
            <person name="Pereira P."/>
            <person name="Sabatino S.J."/>
            <person name="Bellati A."/>
            <person name="Pellitteri-Rosa D."/>
            <person name="Bosakova Z."/>
            <person name="Bunikis I."/>
            <person name="Carretero M.A."/>
            <person name="Feiner N."/>
            <person name="Marsik P."/>
            <person name="Pauperio F."/>
            <person name="Salvi D."/>
            <person name="Soler L."/>
            <person name="While G.M."/>
            <person name="Uller T."/>
            <person name="Font E."/>
            <person name="Andersson L."/>
            <person name="Carneiro M."/>
        </authorList>
    </citation>
    <scope>NUCLEOTIDE SEQUENCE</scope>
</reference>
<dbReference type="RefSeq" id="XP_028599320.1">
    <property type="nucleotide sequence ID" value="XM_028743487.1"/>
</dbReference>
<dbReference type="SUPFAM" id="SSF57667">
    <property type="entry name" value="beta-beta-alpha zinc fingers"/>
    <property type="match status" value="1"/>
</dbReference>
<dbReference type="Ensembl" id="ENSPMRT00000026221.1">
    <property type="protein sequence ID" value="ENSPMRP00000024708.1"/>
    <property type="gene ID" value="ENSPMRG00000015971.1"/>
</dbReference>
<reference evidence="4" key="3">
    <citation type="submission" date="2025-09" db="UniProtKB">
        <authorList>
            <consortium name="Ensembl"/>
        </authorList>
    </citation>
    <scope>IDENTIFICATION</scope>
</reference>
<dbReference type="OMA" id="CEYGAVR"/>
<feature type="compositionally biased region" description="Basic and acidic residues" evidence="2">
    <location>
        <begin position="668"/>
        <end position="684"/>
    </location>
</feature>
<evidence type="ECO:0000313" key="5">
    <source>
        <dbReference type="Proteomes" id="UP000472272"/>
    </source>
</evidence>
<accession>A0A670JIS2</accession>
<dbReference type="GeneTree" id="ENSGT00940000160595"/>
<dbReference type="GeneID" id="114603941"/>
<feature type="domain" description="C2H2-type" evidence="3">
    <location>
        <begin position="166"/>
        <end position="193"/>
    </location>
</feature>
<dbReference type="InterPro" id="IPR036236">
    <property type="entry name" value="Znf_C2H2_sf"/>
</dbReference>
<feature type="region of interest" description="Disordered" evidence="2">
    <location>
        <begin position="660"/>
        <end position="713"/>
    </location>
</feature>